<dbReference type="Pfam" id="PF00795">
    <property type="entry name" value="CN_hydrolase"/>
    <property type="match status" value="1"/>
</dbReference>
<dbReference type="PANTHER" id="PTHR23088:SF27">
    <property type="entry name" value="DEAMINATED GLUTATHIONE AMIDASE"/>
    <property type="match status" value="1"/>
</dbReference>
<name>A0A1N5VV80_9ARCH</name>
<dbReference type="Gene3D" id="3.60.110.10">
    <property type="entry name" value="Carbon-nitrogen hydrolase"/>
    <property type="match status" value="1"/>
</dbReference>
<dbReference type="Proteomes" id="UP000195607">
    <property type="component" value="Chromosome I"/>
</dbReference>
<organism evidence="2 3">
    <name type="scientific">Cuniculiplasma divulgatum</name>
    <dbReference type="NCBI Taxonomy" id="1673428"/>
    <lineage>
        <taxon>Archaea</taxon>
        <taxon>Methanobacteriati</taxon>
        <taxon>Thermoplasmatota</taxon>
        <taxon>Thermoplasmata</taxon>
        <taxon>Thermoplasmatales</taxon>
        <taxon>Cuniculiplasmataceae</taxon>
        <taxon>Cuniculiplasma</taxon>
    </lineage>
</organism>
<dbReference type="EMBL" id="LT671858">
    <property type="protein sequence ID" value="SIM76964.1"/>
    <property type="molecule type" value="Genomic_DNA"/>
</dbReference>
<dbReference type="InterPro" id="IPR036526">
    <property type="entry name" value="C-N_Hydrolase_sf"/>
</dbReference>
<dbReference type="GO" id="GO:0016787">
    <property type="term" value="F:hydrolase activity"/>
    <property type="evidence" value="ECO:0007669"/>
    <property type="project" value="UniProtKB-KW"/>
</dbReference>
<dbReference type="InterPro" id="IPR001110">
    <property type="entry name" value="UPF0012_CS"/>
</dbReference>
<protein>
    <submittedName>
        <fullName evidence="2">Carbon-nitrogen hydrolase</fullName>
    </submittedName>
</protein>
<feature type="domain" description="CN hydrolase" evidence="1">
    <location>
        <begin position="1"/>
        <end position="240"/>
    </location>
</feature>
<evidence type="ECO:0000259" key="1">
    <source>
        <dbReference type="PROSITE" id="PS50263"/>
    </source>
</evidence>
<dbReference type="InterPro" id="IPR003010">
    <property type="entry name" value="C-N_Hydrolase"/>
</dbReference>
<sequence>MRIAVVQFNSGKSKEENLDFIKGKIDKYSGKQDLVIFPEYSMIKPDFNDRNFMIDVSESITGQFVEEIRSMTMKREIAVIGNFVESRGQTEKPFNTSFAIDNMGILFGKYQKLHLFDSYGYMESKVYNEGLRRPEVISLNGIPLGMEICYDIRFPELSRLYALKGAQMITIQAGFFKGEYKLETWTALLKSIAMTNGVFVVASGQSGPEFIGHSTVISPAGKVIEELGEDEEDITVKIDMSEVTSYRENVKVLTARRRDFYDISGF</sequence>
<accession>A0A1N5VV80</accession>
<evidence type="ECO:0000313" key="2">
    <source>
        <dbReference type="EMBL" id="SIM76964.1"/>
    </source>
</evidence>
<dbReference type="PROSITE" id="PS50263">
    <property type="entry name" value="CN_HYDROLASE"/>
    <property type="match status" value="1"/>
</dbReference>
<proteinExistence type="predicted"/>
<dbReference type="AlphaFoldDB" id="A0A1N5VV80"/>
<evidence type="ECO:0000313" key="3">
    <source>
        <dbReference type="Proteomes" id="UP000195607"/>
    </source>
</evidence>
<keyword evidence="2" id="KW-0378">Hydrolase</keyword>
<dbReference type="PANTHER" id="PTHR23088">
    <property type="entry name" value="NITRILASE-RELATED"/>
    <property type="match status" value="1"/>
</dbReference>
<reference evidence="2 3" key="1">
    <citation type="submission" date="2016-04" db="EMBL/GenBank/DDBJ databases">
        <authorList>
            <person name="Evans L.H."/>
            <person name="Alamgir A."/>
            <person name="Owens N."/>
            <person name="Weber N.D."/>
            <person name="Virtaneva K."/>
            <person name="Barbian K."/>
            <person name="Babar A."/>
            <person name="Rosenke K."/>
        </authorList>
    </citation>
    <scope>NUCLEOTIDE SEQUENCE [LARGE SCALE GENOMIC DNA]</scope>
    <source>
        <strain evidence="3">S5(T) (JCM 30642 \VKM B-2941)</strain>
    </source>
</reference>
<gene>
    <name evidence="2" type="ORF">CSP5_1532</name>
</gene>
<dbReference type="SUPFAM" id="SSF56317">
    <property type="entry name" value="Carbon-nitrogen hydrolase"/>
    <property type="match status" value="1"/>
</dbReference>
<dbReference type="PROSITE" id="PS01227">
    <property type="entry name" value="UPF0012"/>
    <property type="match status" value="1"/>
</dbReference>